<reference evidence="2" key="4">
    <citation type="journal article" date="2015" name="G3 (Bethesda)">
        <title>Genome sequences of three phytopathogenic species of the Magnaporthaceae family of fungi.</title>
        <authorList>
            <person name="Okagaki L.H."/>
            <person name="Nunes C.C."/>
            <person name="Sailsbery J."/>
            <person name="Clay B."/>
            <person name="Brown D."/>
            <person name="John T."/>
            <person name="Oh Y."/>
            <person name="Young N."/>
            <person name="Fitzgerald M."/>
            <person name="Haas B.J."/>
            <person name="Zeng Q."/>
            <person name="Young S."/>
            <person name="Adiconis X."/>
            <person name="Fan L."/>
            <person name="Levin J.Z."/>
            <person name="Mitchell T.K."/>
            <person name="Okubara P.A."/>
            <person name="Farman M.L."/>
            <person name="Kohn L.M."/>
            <person name="Birren B."/>
            <person name="Ma L.-J."/>
            <person name="Dean R.A."/>
        </authorList>
    </citation>
    <scope>NUCLEOTIDE SEQUENCE</scope>
    <source>
        <strain evidence="2">R3-111a-1</strain>
    </source>
</reference>
<reference evidence="1" key="2">
    <citation type="submission" date="2010-07" db="EMBL/GenBank/DDBJ databases">
        <authorList>
            <consortium name="The Broad Institute Genome Sequencing Platform"/>
            <consortium name="Broad Institute Genome Sequencing Center for Infectious Disease"/>
            <person name="Ma L.-J."/>
            <person name="Dead R."/>
            <person name="Young S."/>
            <person name="Zeng Q."/>
            <person name="Koehrsen M."/>
            <person name="Alvarado L."/>
            <person name="Berlin A."/>
            <person name="Chapman S.B."/>
            <person name="Chen Z."/>
            <person name="Freedman E."/>
            <person name="Gellesch M."/>
            <person name="Goldberg J."/>
            <person name="Griggs A."/>
            <person name="Gujja S."/>
            <person name="Heilman E.R."/>
            <person name="Heiman D."/>
            <person name="Hepburn T."/>
            <person name="Howarth C."/>
            <person name="Jen D."/>
            <person name="Larson L."/>
            <person name="Mehta T."/>
            <person name="Neiman D."/>
            <person name="Pearson M."/>
            <person name="Roberts A."/>
            <person name="Saif S."/>
            <person name="Shea T."/>
            <person name="Shenoy N."/>
            <person name="Sisk P."/>
            <person name="Stolte C."/>
            <person name="Sykes S."/>
            <person name="Walk T."/>
            <person name="White J."/>
            <person name="Yandava C."/>
            <person name="Haas B."/>
            <person name="Nusbaum C."/>
            <person name="Birren B."/>
        </authorList>
    </citation>
    <scope>NUCLEOTIDE SEQUENCE</scope>
    <source>
        <strain evidence="1">R3-111a-1</strain>
    </source>
</reference>
<proteinExistence type="predicted"/>
<keyword evidence="3" id="KW-1185">Reference proteome</keyword>
<evidence type="ECO:0000313" key="2">
    <source>
        <dbReference type="EnsemblFungi" id="EJT78402"/>
    </source>
</evidence>
<dbReference type="AlphaFoldDB" id="J3NQE6"/>
<gene>
    <name evidence="2" type="primary">20343961</name>
    <name evidence="1" type="ORF">GGTG_03503</name>
</gene>
<accession>J3NQE6</accession>
<dbReference type="GeneID" id="20343961"/>
<evidence type="ECO:0000313" key="3">
    <source>
        <dbReference type="Proteomes" id="UP000006039"/>
    </source>
</evidence>
<reference evidence="3" key="1">
    <citation type="submission" date="2010-07" db="EMBL/GenBank/DDBJ databases">
        <title>The genome sequence of Gaeumannomyces graminis var. tritici strain R3-111a-1.</title>
        <authorList>
            <consortium name="The Broad Institute Genome Sequencing Platform"/>
            <person name="Ma L.-J."/>
            <person name="Dead R."/>
            <person name="Young S."/>
            <person name="Zeng Q."/>
            <person name="Koehrsen M."/>
            <person name="Alvarado L."/>
            <person name="Berlin A."/>
            <person name="Chapman S.B."/>
            <person name="Chen Z."/>
            <person name="Freedman E."/>
            <person name="Gellesch M."/>
            <person name="Goldberg J."/>
            <person name="Griggs A."/>
            <person name="Gujja S."/>
            <person name="Heilman E.R."/>
            <person name="Heiman D."/>
            <person name="Hepburn T."/>
            <person name="Howarth C."/>
            <person name="Jen D."/>
            <person name="Larson L."/>
            <person name="Mehta T."/>
            <person name="Neiman D."/>
            <person name="Pearson M."/>
            <person name="Roberts A."/>
            <person name="Saif S."/>
            <person name="Shea T."/>
            <person name="Shenoy N."/>
            <person name="Sisk P."/>
            <person name="Stolte C."/>
            <person name="Sykes S."/>
            <person name="Walk T."/>
            <person name="White J."/>
            <person name="Yandava C."/>
            <person name="Haas B."/>
            <person name="Nusbaum C."/>
            <person name="Birren B."/>
        </authorList>
    </citation>
    <scope>NUCLEOTIDE SEQUENCE [LARGE SCALE GENOMIC DNA]</scope>
    <source>
        <strain evidence="3">R3-111a-1</strain>
    </source>
</reference>
<dbReference type="HOGENOM" id="CLU_2427145_0_0_1"/>
<evidence type="ECO:0000313" key="1">
    <source>
        <dbReference type="EMBL" id="EJT78402.1"/>
    </source>
</evidence>
<dbReference type="EnsemblFungi" id="EJT78402">
    <property type="protein sequence ID" value="EJT78402"/>
    <property type="gene ID" value="GGTG_03503"/>
</dbReference>
<organism evidence="1">
    <name type="scientific">Gaeumannomyces tritici (strain R3-111a-1)</name>
    <name type="common">Wheat and barley take-all root rot fungus</name>
    <name type="synonym">Gaeumannomyces graminis var. tritici</name>
    <dbReference type="NCBI Taxonomy" id="644352"/>
    <lineage>
        <taxon>Eukaryota</taxon>
        <taxon>Fungi</taxon>
        <taxon>Dikarya</taxon>
        <taxon>Ascomycota</taxon>
        <taxon>Pezizomycotina</taxon>
        <taxon>Sordariomycetes</taxon>
        <taxon>Sordariomycetidae</taxon>
        <taxon>Magnaporthales</taxon>
        <taxon>Magnaporthaceae</taxon>
        <taxon>Gaeumannomyces</taxon>
    </lineage>
</organism>
<dbReference type="EMBL" id="GL385396">
    <property type="protein sequence ID" value="EJT78402.1"/>
    <property type="molecule type" value="Genomic_DNA"/>
</dbReference>
<name>J3NQE6_GAET3</name>
<protein>
    <submittedName>
        <fullName evidence="1 2">Uncharacterized protein</fullName>
    </submittedName>
</protein>
<reference evidence="1" key="3">
    <citation type="submission" date="2010-09" db="EMBL/GenBank/DDBJ databases">
        <title>Annotation of Gaeumannomyces graminis var. tritici R3-111a-1.</title>
        <authorList>
            <consortium name="The Broad Institute Genome Sequencing Platform"/>
            <person name="Ma L.-J."/>
            <person name="Dead R."/>
            <person name="Young S.K."/>
            <person name="Zeng Q."/>
            <person name="Gargeya S."/>
            <person name="Fitzgerald M."/>
            <person name="Haas B."/>
            <person name="Abouelleil A."/>
            <person name="Alvarado L."/>
            <person name="Arachchi H.M."/>
            <person name="Berlin A."/>
            <person name="Brown A."/>
            <person name="Chapman S.B."/>
            <person name="Chen Z."/>
            <person name="Dunbar C."/>
            <person name="Freedman E."/>
            <person name="Gearin G."/>
            <person name="Gellesch M."/>
            <person name="Goldberg J."/>
            <person name="Griggs A."/>
            <person name="Gujja S."/>
            <person name="Heiman D."/>
            <person name="Howarth C."/>
            <person name="Larson L."/>
            <person name="Lui A."/>
            <person name="MacDonald P.J.P."/>
            <person name="Mehta T."/>
            <person name="Montmayeur A."/>
            <person name="Murphy C."/>
            <person name="Neiman D."/>
            <person name="Pearson M."/>
            <person name="Priest M."/>
            <person name="Roberts A."/>
            <person name="Saif S."/>
            <person name="Shea T."/>
            <person name="Shenoy N."/>
            <person name="Sisk P."/>
            <person name="Stolte C."/>
            <person name="Sykes S."/>
            <person name="Yandava C."/>
            <person name="Wortman J."/>
            <person name="Nusbaum C."/>
            <person name="Birren B."/>
        </authorList>
    </citation>
    <scope>NUCLEOTIDE SEQUENCE</scope>
    <source>
        <strain evidence="1">R3-111a-1</strain>
    </source>
</reference>
<dbReference type="VEuPathDB" id="FungiDB:GGTG_03503"/>
<sequence length="91" mass="9712">MATPHDNIQLSFHLLAASKGSARFDSAPLVPAPGRNPCHWRITAKPQPRDCSSQGLSQCRSHLPVQASPSVLALNPAVHHSIASSSRPDKT</sequence>
<dbReference type="RefSeq" id="XP_009219547.1">
    <property type="nucleotide sequence ID" value="XM_009221283.1"/>
</dbReference>
<reference evidence="2" key="5">
    <citation type="submission" date="2018-04" db="UniProtKB">
        <authorList>
            <consortium name="EnsemblFungi"/>
        </authorList>
    </citation>
    <scope>IDENTIFICATION</scope>
    <source>
        <strain evidence="2">R3-111a-1</strain>
    </source>
</reference>
<dbReference type="Proteomes" id="UP000006039">
    <property type="component" value="Unassembled WGS sequence"/>
</dbReference>